<dbReference type="Gene3D" id="3.50.30.50">
    <property type="entry name" value="Putative cyclase"/>
    <property type="match status" value="1"/>
</dbReference>
<evidence type="ECO:0008006" key="4">
    <source>
        <dbReference type="Google" id="ProtNLM"/>
    </source>
</evidence>
<name>A0ABR1EZ50_9ASCO</name>
<comment type="caution">
    <text evidence="2">The sequence shown here is derived from an EMBL/GenBank/DDBJ whole genome shotgun (WGS) entry which is preliminary data.</text>
</comment>
<organism evidence="2 3">
    <name type="scientific">Myxozyma melibiosi</name>
    <dbReference type="NCBI Taxonomy" id="54550"/>
    <lineage>
        <taxon>Eukaryota</taxon>
        <taxon>Fungi</taxon>
        <taxon>Dikarya</taxon>
        <taxon>Ascomycota</taxon>
        <taxon>Saccharomycotina</taxon>
        <taxon>Lipomycetes</taxon>
        <taxon>Lipomycetales</taxon>
        <taxon>Lipomycetaceae</taxon>
        <taxon>Myxozyma</taxon>
    </lineage>
</organism>
<evidence type="ECO:0000313" key="2">
    <source>
        <dbReference type="EMBL" id="KAK7202881.1"/>
    </source>
</evidence>
<evidence type="ECO:0000256" key="1">
    <source>
        <dbReference type="ARBA" id="ARBA00007865"/>
    </source>
</evidence>
<dbReference type="GeneID" id="90039831"/>
<reference evidence="2 3" key="1">
    <citation type="submission" date="2024-03" db="EMBL/GenBank/DDBJ databases">
        <title>Genome-scale model development and genomic sequencing of the oleaginous clade Lipomyces.</title>
        <authorList>
            <consortium name="Lawrence Berkeley National Laboratory"/>
            <person name="Czajka J.J."/>
            <person name="Han Y."/>
            <person name="Kim J."/>
            <person name="Mondo S.J."/>
            <person name="Hofstad B.A."/>
            <person name="Robles A."/>
            <person name="Haridas S."/>
            <person name="Riley R."/>
            <person name="LaButti K."/>
            <person name="Pangilinan J."/>
            <person name="Andreopoulos W."/>
            <person name="Lipzen A."/>
            <person name="Yan J."/>
            <person name="Wang M."/>
            <person name="Ng V."/>
            <person name="Grigoriev I.V."/>
            <person name="Spatafora J.W."/>
            <person name="Magnuson J.K."/>
            <person name="Baker S.E."/>
            <person name="Pomraning K.R."/>
        </authorList>
    </citation>
    <scope>NUCLEOTIDE SEQUENCE [LARGE SCALE GENOMIC DNA]</scope>
    <source>
        <strain evidence="2 3">Phaff 52-87</strain>
    </source>
</reference>
<gene>
    <name evidence="2" type="ORF">BZA70DRAFT_291690</name>
</gene>
<accession>A0ABR1EZ50</accession>
<evidence type="ECO:0000313" key="3">
    <source>
        <dbReference type="Proteomes" id="UP001498771"/>
    </source>
</evidence>
<dbReference type="InterPro" id="IPR037175">
    <property type="entry name" value="KFase_sf"/>
</dbReference>
<sequence>MSKIPESFKDLPSYADLPNKRRYWPYEPGSAREGQGMTGLLTPTHIAECAASEIRTGERACITLPIQGVTYPLFGRPASKVDIHYIGYPSVFDDEVTYNPQSSSQWDGFRHHSQPVGYGFTPGLTDEDVAKMDETEQYLWYGGTTAAEIQAPGSTRIGLHHLRRGIVGRGVLLDYAEWAAKKGIKYSCYGERHAIPLKDLKQIVADYNITLKPGDILCVRIGATQEYSAMCDEERKALSEVRPVVGTGIEVTEETLEWIWNNHFTALVGDAIAFEAYPHLDQRLSVHNVCLAGWGIPLGEIFDLDELSELCKKHQRWSFFFNSVPTFVTGGVSSAPNAVAIF</sequence>
<dbReference type="Pfam" id="PF04199">
    <property type="entry name" value="Cyclase"/>
    <property type="match status" value="1"/>
</dbReference>
<dbReference type="PANTHER" id="PTHR34861:SF11">
    <property type="entry name" value="CYCLASE"/>
    <property type="match status" value="1"/>
</dbReference>
<dbReference type="PANTHER" id="PTHR34861">
    <property type="match status" value="1"/>
</dbReference>
<protein>
    <recommendedName>
        <fullName evidence="4">Cyclase</fullName>
    </recommendedName>
</protein>
<dbReference type="Proteomes" id="UP001498771">
    <property type="component" value="Unassembled WGS sequence"/>
</dbReference>
<dbReference type="RefSeq" id="XP_064765914.1">
    <property type="nucleotide sequence ID" value="XM_064914319.1"/>
</dbReference>
<dbReference type="InterPro" id="IPR007325">
    <property type="entry name" value="KFase/CYL"/>
</dbReference>
<keyword evidence="3" id="KW-1185">Reference proteome</keyword>
<proteinExistence type="inferred from homology"/>
<dbReference type="EMBL" id="JBBJBU010000014">
    <property type="protein sequence ID" value="KAK7202881.1"/>
    <property type="molecule type" value="Genomic_DNA"/>
</dbReference>
<comment type="similarity">
    <text evidence="1">Belongs to the Cyclase 1 superfamily.</text>
</comment>